<dbReference type="InterPro" id="IPR020845">
    <property type="entry name" value="AMP-binding_CS"/>
</dbReference>
<evidence type="ECO:0000313" key="4">
    <source>
        <dbReference type="Proteomes" id="UP000445696"/>
    </source>
</evidence>
<dbReference type="OrthoDB" id="7315605at2"/>
<dbReference type="InterPro" id="IPR025110">
    <property type="entry name" value="AMP-bd_C"/>
</dbReference>
<proteinExistence type="predicted"/>
<dbReference type="PANTHER" id="PTHR43767">
    <property type="entry name" value="LONG-CHAIN-FATTY-ACID--COA LIGASE"/>
    <property type="match status" value="1"/>
</dbReference>
<dbReference type="Proteomes" id="UP000445696">
    <property type="component" value="Unassembled WGS sequence"/>
</dbReference>
<dbReference type="PANTHER" id="PTHR43767:SF1">
    <property type="entry name" value="NONRIBOSOMAL PEPTIDE SYNTHASE PES1 (EUROFUNG)-RELATED"/>
    <property type="match status" value="1"/>
</dbReference>
<dbReference type="Pfam" id="PF00501">
    <property type="entry name" value="AMP-binding"/>
    <property type="match status" value="1"/>
</dbReference>
<organism evidence="3 4">
    <name type="scientific">Sneathiella chungangensis</name>
    <dbReference type="NCBI Taxonomy" id="1418234"/>
    <lineage>
        <taxon>Bacteria</taxon>
        <taxon>Pseudomonadati</taxon>
        <taxon>Pseudomonadota</taxon>
        <taxon>Alphaproteobacteria</taxon>
        <taxon>Sneathiellales</taxon>
        <taxon>Sneathiellaceae</taxon>
        <taxon>Sneathiella</taxon>
    </lineage>
</organism>
<dbReference type="InterPro" id="IPR045851">
    <property type="entry name" value="AMP-bd_C_sf"/>
</dbReference>
<dbReference type="EMBL" id="WTVA01000001">
    <property type="protein sequence ID" value="MZR20914.1"/>
    <property type="molecule type" value="Genomic_DNA"/>
</dbReference>
<evidence type="ECO:0000313" key="3">
    <source>
        <dbReference type="EMBL" id="MZR20914.1"/>
    </source>
</evidence>
<sequence>MTPVPVTTPDQTAEERRATIEKAELPKSISDLLDQAAIDSGDKCLLNFFDDGITRTYSEVRSASMQAGAALAELGIGKGTHVAVMLPNILEMPIIWLALARLGAVMVPVNIRYSPRELRYVIENSEATYLFIHNDLRSSISGEMTDAMPSDRIFFIGGNTDFWHANVSHADPGKCPVPATDLDDLMNIQFTSGTTGFPKGCMLSHRYWLTAGIVNAWRDGRRFRRILSVTPFTYMDPQWLLLMAMFQRATLFVGRRQSTSKFSKWLSQYKIEFCLFPEAVAKQPLAEHDNQNKVVRANIYGLRASAHAALEKRYGLIAREAFGMTEIGSGMFMPMEAVEMVGSGSCGRPSPFRETRIVDETGKDVADGEIGELLIKGPGIFQGYYRNAEATMQSLKDGWFHTGDLFHKDAIGNHFIVGRKKDMIRRSGENIACREVEGVLREIDEVVEAALIPVPDPIRGEEVKAYIVLRDGIKPNDEIIRGIFEFTGERLATFKIPRYLEFIPTMPHTTSLKIAKSELAAYRKDHRLGSFDRVDDVWR</sequence>
<protein>
    <submittedName>
        <fullName evidence="3">AMP-binding protein</fullName>
    </submittedName>
</protein>
<dbReference type="RefSeq" id="WP_161337334.1">
    <property type="nucleotide sequence ID" value="NZ_JBHSDG010000002.1"/>
</dbReference>
<evidence type="ECO:0000259" key="2">
    <source>
        <dbReference type="Pfam" id="PF13193"/>
    </source>
</evidence>
<dbReference type="PROSITE" id="PS00455">
    <property type="entry name" value="AMP_BINDING"/>
    <property type="match status" value="1"/>
</dbReference>
<feature type="domain" description="AMP-binding enzyme C-terminal" evidence="2">
    <location>
        <begin position="435"/>
        <end position="513"/>
    </location>
</feature>
<feature type="domain" description="AMP-dependent synthetase/ligase" evidence="1">
    <location>
        <begin position="40"/>
        <end position="385"/>
    </location>
</feature>
<dbReference type="AlphaFoldDB" id="A0A845MCW7"/>
<comment type="caution">
    <text evidence="3">The sequence shown here is derived from an EMBL/GenBank/DDBJ whole genome shotgun (WGS) entry which is preliminary data.</text>
</comment>
<gene>
    <name evidence="3" type="ORF">GQF03_01055</name>
</gene>
<dbReference type="SUPFAM" id="SSF56801">
    <property type="entry name" value="Acetyl-CoA synthetase-like"/>
    <property type="match status" value="1"/>
</dbReference>
<name>A0A845MCW7_9PROT</name>
<reference evidence="3 4" key="1">
    <citation type="journal article" date="2014" name="Int. J. Syst. Evol. Microbiol.">
        <title>Sneathiella chungangensis sp. nov., isolated from a marine sand, and emended description of the genus Sneathiella.</title>
        <authorList>
            <person name="Siamphan C."/>
            <person name="Kim H."/>
            <person name="Lee J.S."/>
            <person name="Kim W."/>
        </authorList>
    </citation>
    <scope>NUCLEOTIDE SEQUENCE [LARGE SCALE GENOMIC DNA]</scope>
    <source>
        <strain evidence="3 4">KCTC 32476</strain>
    </source>
</reference>
<evidence type="ECO:0000259" key="1">
    <source>
        <dbReference type="Pfam" id="PF00501"/>
    </source>
</evidence>
<dbReference type="InterPro" id="IPR000873">
    <property type="entry name" value="AMP-dep_synth/lig_dom"/>
</dbReference>
<dbReference type="InterPro" id="IPR042099">
    <property type="entry name" value="ANL_N_sf"/>
</dbReference>
<keyword evidence="4" id="KW-1185">Reference proteome</keyword>
<dbReference type="GO" id="GO:0016878">
    <property type="term" value="F:acid-thiol ligase activity"/>
    <property type="evidence" value="ECO:0007669"/>
    <property type="project" value="UniProtKB-ARBA"/>
</dbReference>
<dbReference type="Pfam" id="PF13193">
    <property type="entry name" value="AMP-binding_C"/>
    <property type="match status" value="1"/>
</dbReference>
<dbReference type="Gene3D" id="3.30.300.30">
    <property type="match status" value="1"/>
</dbReference>
<accession>A0A845MCW7</accession>
<dbReference type="Gene3D" id="3.40.50.12780">
    <property type="entry name" value="N-terminal domain of ligase-like"/>
    <property type="match status" value="1"/>
</dbReference>
<dbReference type="InterPro" id="IPR050237">
    <property type="entry name" value="ATP-dep_AMP-bd_enzyme"/>
</dbReference>